<reference evidence="1 2" key="1">
    <citation type="submission" date="2024-05" db="EMBL/GenBank/DDBJ databases">
        <title>Genome sequencing and assembly of Indian major carp, Cirrhinus mrigala (Hamilton, 1822).</title>
        <authorList>
            <person name="Mohindra V."/>
            <person name="Chowdhury L.M."/>
            <person name="Lal K."/>
            <person name="Jena J.K."/>
        </authorList>
    </citation>
    <scope>NUCLEOTIDE SEQUENCE [LARGE SCALE GENOMIC DNA]</scope>
    <source>
        <strain evidence="1">CM1030</strain>
        <tissue evidence="1">Blood</tissue>
    </source>
</reference>
<accession>A0ABD0RUP1</accession>
<name>A0ABD0RUP1_CIRMR</name>
<evidence type="ECO:0000313" key="1">
    <source>
        <dbReference type="EMBL" id="KAL0202194.1"/>
    </source>
</evidence>
<sequence length="204" mass="21317">MCRMSHQATAELASIHELAALSVHESAPEVSSDHESAPVPPEVAAPAAELPKGAASSYELSACPATTMEATSELSPCHVTAQEANHELSARHVIAKKAGPILSCPATFKGATPELSALPWGFLLSSALLWWSSASPWRSSDSSVPLLGSLLLSTLLYWSPAPPWLPALSPPVFHNLPLLHDPGPLPLPGPGSPSHPLFPHPPGL</sequence>
<gene>
    <name evidence="1" type="ORF">M9458_000212</name>
</gene>
<dbReference type="Proteomes" id="UP001529510">
    <property type="component" value="Unassembled WGS sequence"/>
</dbReference>
<keyword evidence="2" id="KW-1185">Reference proteome</keyword>
<dbReference type="AlphaFoldDB" id="A0ABD0RUP1"/>
<proteinExistence type="predicted"/>
<comment type="caution">
    <text evidence="1">The sequence shown here is derived from an EMBL/GenBank/DDBJ whole genome shotgun (WGS) entry which is preliminary data.</text>
</comment>
<evidence type="ECO:0000313" key="2">
    <source>
        <dbReference type="Proteomes" id="UP001529510"/>
    </source>
</evidence>
<protein>
    <submittedName>
        <fullName evidence="1">Uncharacterized protein</fullName>
    </submittedName>
</protein>
<organism evidence="1 2">
    <name type="scientific">Cirrhinus mrigala</name>
    <name type="common">Mrigala</name>
    <dbReference type="NCBI Taxonomy" id="683832"/>
    <lineage>
        <taxon>Eukaryota</taxon>
        <taxon>Metazoa</taxon>
        <taxon>Chordata</taxon>
        <taxon>Craniata</taxon>
        <taxon>Vertebrata</taxon>
        <taxon>Euteleostomi</taxon>
        <taxon>Actinopterygii</taxon>
        <taxon>Neopterygii</taxon>
        <taxon>Teleostei</taxon>
        <taxon>Ostariophysi</taxon>
        <taxon>Cypriniformes</taxon>
        <taxon>Cyprinidae</taxon>
        <taxon>Labeoninae</taxon>
        <taxon>Labeonini</taxon>
        <taxon>Cirrhinus</taxon>
    </lineage>
</organism>
<feature type="non-terminal residue" evidence="1">
    <location>
        <position position="204"/>
    </location>
</feature>
<dbReference type="EMBL" id="JAMKFB020000001">
    <property type="protein sequence ID" value="KAL0202194.1"/>
    <property type="molecule type" value="Genomic_DNA"/>
</dbReference>